<dbReference type="PATRIC" id="fig|1429438.4.peg.4898"/>
<comment type="caution">
    <text evidence="3">The sequence shown here is derived from an EMBL/GenBank/DDBJ whole genome shotgun (WGS) entry which is preliminary data.</text>
</comment>
<protein>
    <recommendedName>
        <fullName evidence="1">ATP-dependent Clp protease adapter protein ClpS</fullName>
    </recommendedName>
</protein>
<dbReference type="InterPro" id="IPR014719">
    <property type="entry name" value="Ribosomal_bL12_C/ClpS-like"/>
</dbReference>
<keyword evidence="4" id="KW-1185">Reference proteome</keyword>
<dbReference type="NCBIfam" id="NF000672">
    <property type="entry name" value="PRK00033.1-5"/>
    <property type="match status" value="1"/>
</dbReference>
<dbReference type="Pfam" id="PF02617">
    <property type="entry name" value="ClpS"/>
    <property type="match status" value="1"/>
</dbReference>
<organism evidence="3 4">
    <name type="scientific">Entotheonella factor</name>
    <dbReference type="NCBI Taxonomy" id="1429438"/>
    <lineage>
        <taxon>Bacteria</taxon>
        <taxon>Pseudomonadati</taxon>
        <taxon>Nitrospinota/Tectimicrobiota group</taxon>
        <taxon>Candidatus Tectimicrobiota</taxon>
        <taxon>Candidatus Entotheonellia</taxon>
        <taxon>Candidatus Entotheonellales</taxon>
        <taxon>Candidatus Entotheonellaceae</taxon>
        <taxon>Candidatus Entotheonella</taxon>
    </lineage>
</organism>
<dbReference type="EMBL" id="AZHW01000759">
    <property type="protein sequence ID" value="ETW96664.1"/>
    <property type="molecule type" value="Genomic_DNA"/>
</dbReference>
<evidence type="ECO:0000256" key="1">
    <source>
        <dbReference type="HAMAP-Rule" id="MF_00302"/>
    </source>
</evidence>
<comment type="similarity">
    <text evidence="1">Belongs to the ClpS family.</text>
</comment>
<dbReference type="InterPro" id="IPR022935">
    <property type="entry name" value="ClpS"/>
</dbReference>
<dbReference type="PANTHER" id="PTHR33473:SF19">
    <property type="entry name" value="ATP-DEPENDENT CLP PROTEASE ADAPTER PROTEIN CLPS"/>
    <property type="match status" value="1"/>
</dbReference>
<gene>
    <name evidence="1" type="primary">clpS</name>
    <name evidence="3" type="ORF">ETSY1_25640</name>
</gene>
<dbReference type="HOGENOM" id="CLU_134358_2_1_7"/>
<feature type="domain" description="Adaptor protein ClpS core" evidence="2">
    <location>
        <begin position="21"/>
        <end position="100"/>
    </location>
</feature>
<comment type="subunit">
    <text evidence="1">Binds to the N-terminal domain of the chaperone ClpA.</text>
</comment>
<dbReference type="InterPro" id="IPR003769">
    <property type="entry name" value="ClpS_core"/>
</dbReference>
<dbReference type="PANTHER" id="PTHR33473">
    <property type="entry name" value="ATP-DEPENDENT CLP PROTEASE ADAPTER PROTEIN CLPS1, CHLOROPLASTIC"/>
    <property type="match status" value="1"/>
</dbReference>
<proteinExistence type="inferred from homology"/>
<dbReference type="GO" id="GO:0030163">
    <property type="term" value="P:protein catabolic process"/>
    <property type="evidence" value="ECO:0007669"/>
    <property type="project" value="InterPro"/>
</dbReference>
<keyword evidence="3" id="KW-0378">Hydrolase</keyword>
<evidence type="ECO:0000313" key="4">
    <source>
        <dbReference type="Proteomes" id="UP000019141"/>
    </source>
</evidence>
<evidence type="ECO:0000313" key="3">
    <source>
        <dbReference type="EMBL" id="ETW96664.1"/>
    </source>
</evidence>
<dbReference type="AlphaFoldDB" id="W4LFH6"/>
<accession>W4LFH6</accession>
<dbReference type="Gene3D" id="3.30.1390.10">
    <property type="match status" value="1"/>
</dbReference>
<comment type="function">
    <text evidence="1">Involved in the modulation of the specificity of the ClpAP-mediated ATP-dependent protein degradation.</text>
</comment>
<reference evidence="3 4" key="1">
    <citation type="journal article" date="2014" name="Nature">
        <title>An environmental bacterial taxon with a large and distinct metabolic repertoire.</title>
        <authorList>
            <person name="Wilson M.C."/>
            <person name="Mori T."/>
            <person name="Ruckert C."/>
            <person name="Uria A.R."/>
            <person name="Helf M.J."/>
            <person name="Takada K."/>
            <person name="Gernert C."/>
            <person name="Steffens U.A."/>
            <person name="Heycke N."/>
            <person name="Schmitt S."/>
            <person name="Rinke C."/>
            <person name="Helfrich E.J."/>
            <person name="Brachmann A.O."/>
            <person name="Gurgui C."/>
            <person name="Wakimoto T."/>
            <person name="Kracht M."/>
            <person name="Crusemann M."/>
            <person name="Hentschel U."/>
            <person name="Abe I."/>
            <person name="Matsunaga S."/>
            <person name="Kalinowski J."/>
            <person name="Takeyama H."/>
            <person name="Piel J."/>
        </authorList>
    </citation>
    <scope>NUCLEOTIDE SEQUENCE [LARGE SCALE GENOMIC DNA]</scope>
    <source>
        <strain evidence="4">TSY1</strain>
    </source>
</reference>
<dbReference type="GO" id="GO:0008233">
    <property type="term" value="F:peptidase activity"/>
    <property type="evidence" value="ECO:0007669"/>
    <property type="project" value="UniProtKB-KW"/>
</dbReference>
<dbReference type="HAMAP" id="MF_00302">
    <property type="entry name" value="ClpS"/>
    <property type="match status" value="1"/>
</dbReference>
<dbReference type="Proteomes" id="UP000019141">
    <property type="component" value="Unassembled WGS sequence"/>
</dbReference>
<name>W4LFH6_ENTF1</name>
<keyword evidence="3" id="KW-0645">Protease</keyword>
<evidence type="ECO:0000259" key="2">
    <source>
        <dbReference type="Pfam" id="PF02617"/>
    </source>
</evidence>
<sequence length="104" mass="11762">MPGWEEEYEGGVVTETQKTVKKPPLYKVLLHNDDYTTMEFVVYILESVFHKSEADAVQIMLAVHQQGLGIAGVYTYEIAEAKVDKVSQLAKSHDFPLLCTLEEE</sequence>
<dbReference type="SUPFAM" id="SSF54736">
    <property type="entry name" value="ClpS-like"/>
    <property type="match status" value="1"/>
</dbReference>
<dbReference type="FunFam" id="3.30.1390.10:FF:000002">
    <property type="entry name" value="ATP-dependent Clp protease adapter protein ClpS"/>
    <property type="match status" value="1"/>
</dbReference>
<dbReference type="GO" id="GO:0006508">
    <property type="term" value="P:proteolysis"/>
    <property type="evidence" value="ECO:0007669"/>
    <property type="project" value="UniProtKB-UniRule"/>
</dbReference>